<feature type="compositionally biased region" description="Low complexity" evidence="1">
    <location>
        <begin position="31"/>
        <end position="43"/>
    </location>
</feature>
<feature type="region of interest" description="Disordered" evidence="1">
    <location>
        <begin position="1"/>
        <end position="57"/>
    </location>
</feature>
<evidence type="ECO:0000313" key="3">
    <source>
        <dbReference type="Proteomes" id="UP001589575"/>
    </source>
</evidence>
<accession>A0ABV5G1Q0</accession>
<proteinExistence type="predicted"/>
<keyword evidence="3" id="KW-1185">Reference proteome</keyword>
<dbReference type="Proteomes" id="UP001589575">
    <property type="component" value="Unassembled WGS sequence"/>
</dbReference>
<sequence length="81" mass="8866">MLPHRLSVTRRASTGASQRPGVSDQAWPAHVSSQYSTSVASVSRRMPTTVRAASTTRIPARRSHWTVTARWSNRAGNPGPR</sequence>
<dbReference type="EMBL" id="JBHMFI010000001">
    <property type="protein sequence ID" value="MFB9072863.1"/>
    <property type="molecule type" value="Genomic_DNA"/>
</dbReference>
<evidence type="ECO:0000256" key="1">
    <source>
        <dbReference type="SAM" id="MobiDB-lite"/>
    </source>
</evidence>
<protein>
    <submittedName>
        <fullName evidence="2">Uncharacterized protein</fullName>
    </submittedName>
</protein>
<gene>
    <name evidence="2" type="ORF">ACFFX0_17310</name>
</gene>
<organism evidence="2 3">
    <name type="scientific">Citricoccus parietis</name>
    <dbReference type="NCBI Taxonomy" id="592307"/>
    <lineage>
        <taxon>Bacteria</taxon>
        <taxon>Bacillati</taxon>
        <taxon>Actinomycetota</taxon>
        <taxon>Actinomycetes</taxon>
        <taxon>Micrococcales</taxon>
        <taxon>Micrococcaceae</taxon>
        <taxon>Citricoccus</taxon>
    </lineage>
</organism>
<reference evidence="2 3" key="1">
    <citation type="submission" date="2024-09" db="EMBL/GenBank/DDBJ databases">
        <authorList>
            <person name="Sun Q."/>
            <person name="Mori K."/>
        </authorList>
    </citation>
    <scope>NUCLEOTIDE SEQUENCE [LARGE SCALE GENOMIC DNA]</scope>
    <source>
        <strain evidence="2 3">CCM 7609</strain>
    </source>
</reference>
<comment type="caution">
    <text evidence="2">The sequence shown here is derived from an EMBL/GenBank/DDBJ whole genome shotgun (WGS) entry which is preliminary data.</text>
</comment>
<name>A0ABV5G1Q0_9MICC</name>
<evidence type="ECO:0000313" key="2">
    <source>
        <dbReference type="EMBL" id="MFB9072863.1"/>
    </source>
</evidence>